<dbReference type="PANTHER" id="PTHR13061">
    <property type="entry name" value="DYNACTIN SUBUNIT P25"/>
    <property type="match status" value="1"/>
</dbReference>
<dbReference type="InterPro" id="IPR011004">
    <property type="entry name" value="Trimer_LpxA-like_sf"/>
</dbReference>
<dbReference type="AlphaFoldDB" id="A0A7W8DFW2"/>
<dbReference type="InterPro" id="IPR050484">
    <property type="entry name" value="Transf_Hexapept/Carb_Anhydrase"/>
</dbReference>
<accession>A0A7W8DFW2</accession>
<dbReference type="EMBL" id="JACHID010000001">
    <property type="protein sequence ID" value="MBB5020745.1"/>
    <property type="molecule type" value="Genomic_DNA"/>
</dbReference>
<organism evidence="1 2">
    <name type="scientific">Desulfurispira natronophila</name>
    <dbReference type="NCBI Taxonomy" id="682562"/>
    <lineage>
        <taxon>Bacteria</taxon>
        <taxon>Pseudomonadati</taxon>
        <taxon>Chrysiogenota</taxon>
        <taxon>Chrysiogenia</taxon>
        <taxon>Chrysiogenales</taxon>
        <taxon>Chrysiogenaceae</taxon>
        <taxon>Desulfurispira</taxon>
    </lineage>
</organism>
<dbReference type="SUPFAM" id="SSF51161">
    <property type="entry name" value="Trimeric LpxA-like enzymes"/>
    <property type="match status" value="1"/>
</dbReference>
<protein>
    <submittedName>
        <fullName evidence="1">Carbonic anhydrase/acetyltransferase-like protein (Isoleucine patch superfamily)</fullName>
    </submittedName>
</protein>
<sequence length="172" mass="18149">MNTAFVRPYCGTAPRIEATSLVTPTAAVIGDVELAEDSSVWFCAVLRGDVNYIRVGRRSNIQDGSVVHVNGNPSFPTIIGDDVTVGHNVTLHGCIIGSRVLIGMGAVLLNGVTVGDDCIIGAGAVLRQGMEIPPGSLVVGNPAIVKRELAQQERDFLLTSASTYVNLARDYL</sequence>
<dbReference type="GO" id="GO:0016740">
    <property type="term" value="F:transferase activity"/>
    <property type="evidence" value="ECO:0007669"/>
    <property type="project" value="UniProtKB-KW"/>
</dbReference>
<dbReference type="PANTHER" id="PTHR13061:SF29">
    <property type="entry name" value="GAMMA CARBONIC ANHYDRASE-LIKE 1, MITOCHONDRIAL-RELATED"/>
    <property type="match status" value="1"/>
</dbReference>
<evidence type="ECO:0000313" key="2">
    <source>
        <dbReference type="Proteomes" id="UP000528322"/>
    </source>
</evidence>
<dbReference type="CDD" id="cd04645">
    <property type="entry name" value="LbH_gamma_CA_like"/>
    <property type="match status" value="1"/>
</dbReference>
<comment type="caution">
    <text evidence="1">The sequence shown here is derived from an EMBL/GenBank/DDBJ whole genome shotgun (WGS) entry which is preliminary data.</text>
</comment>
<dbReference type="InterPro" id="IPR047324">
    <property type="entry name" value="LbH_gamma_CA-like"/>
</dbReference>
<gene>
    <name evidence="1" type="ORF">HNR37_000048</name>
</gene>
<proteinExistence type="predicted"/>
<dbReference type="RefSeq" id="WP_183728121.1">
    <property type="nucleotide sequence ID" value="NZ_JACHID010000001.1"/>
</dbReference>
<dbReference type="Proteomes" id="UP000528322">
    <property type="component" value="Unassembled WGS sequence"/>
</dbReference>
<reference evidence="1 2" key="1">
    <citation type="submission" date="2020-08" db="EMBL/GenBank/DDBJ databases">
        <title>Genomic Encyclopedia of Type Strains, Phase IV (KMG-IV): sequencing the most valuable type-strain genomes for metagenomic binning, comparative biology and taxonomic classification.</title>
        <authorList>
            <person name="Goeker M."/>
        </authorList>
    </citation>
    <scope>NUCLEOTIDE SEQUENCE [LARGE SCALE GENOMIC DNA]</scope>
    <source>
        <strain evidence="1 2">DSM 22071</strain>
    </source>
</reference>
<keyword evidence="2" id="KW-1185">Reference proteome</keyword>
<dbReference type="Pfam" id="PF00132">
    <property type="entry name" value="Hexapep"/>
    <property type="match status" value="1"/>
</dbReference>
<dbReference type="Gene3D" id="2.160.10.10">
    <property type="entry name" value="Hexapeptide repeat proteins"/>
    <property type="match status" value="1"/>
</dbReference>
<dbReference type="InterPro" id="IPR001451">
    <property type="entry name" value="Hexapep"/>
</dbReference>
<evidence type="ECO:0000313" key="1">
    <source>
        <dbReference type="EMBL" id="MBB5020745.1"/>
    </source>
</evidence>
<keyword evidence="1" id="KW-0808">Transferase</keyword>
<name>A0A7W8DFW2_9BACT</name>